<protein>
    <submittedName>
        <fullName evidence="2">Glycosyl transferase</fullName>
    </submittedName>
</protein>
<organism evidence="2 3">
    <name type="scientific">Bifidobacterium criceti</name>
    <dbReference type="NCBI Taxonomy" id="1960969"/>
    <lineage>
        <taxon>Bacteria</taxon>
        <taxon>Bacillati</taxon>
        <taxon>Actinomycetota</taxon>
        <taxon>Actinomycetes</taxon>
        <taxon>Bifidobacteriales</taxon>
        <taxon>Bifidobacteriaceae</taxon>
        <taxon>Bifidobacterium</taxon>
    </lineage>
</organism>
<dbReference type="Gene3D" id="3.90.550.10">
    <property type="entry name" value="Spore Coat Polysaccharide Biosynthesis Protein SpsA, Chain A"/>
    <property type="match status" value="1"/>
</dbReference>
<dbReference type="InterPro" id="IPR001173">
    <property type="entry name" value="Glyco_trans_2-like"/>
</dbReference>
<feature type="domain" description="Glycosyltransferase 2-like" evidence="1">
    <location>
        <begin position="7"/>
        <end position="122"/>
    </location>
</feature>
<dbReference type="Proteomes" id="UP000218399">
    <property type="component" value="Unassembled WGS sequence"/>
</dbReference>
<accession>A0A2A2EJ83</accession>
<evidence type="ECO:0000259" key="1">
    <source>
        <dbReference type="Pfam" id="PF00535"/>
    </source>
</evidence>
<dbReference type="SUPFAM" id="SSF53448">
    <property type="entry name" value="Nucleotide-diphospho-sugar transferases"/>
    <property type="match status" value="1"/>
</dbReference>
<dbReference type="OrthoDB" id="9802649at2"/>
<dbReference type="PANTHER" id="PTHR43685">
    <property type="entry name" value="GLYCOSYLTRANSFERASE"/>
    <property type="match status" value="1"/>
</dbReference>
<keyword evidence="3" id="KW-1185">Reference proteome</keyword>
<name>A0A2A2EJ83_9BIFI</name>
<dbReference type="PANTHER" id="PTHR43685:SF11">
    <property type="entry name" value="GLYCOSYLTRANSFERASE TAGX-RELATED"/>
    <property type="match status" value="1"/>
</dbReference>
<sequence length="321" mass="36302">MKPVVEILMATYNGADYVRQQINSIQSQTLSDWKLNICDDRSTDGTLDIITSIAREDPRINIISQDIKFGSAQANFTYLMSQASGDYVFLADQDDIWHPNKLKLFMDRMHEAERRYSADTPLLAFSDLTVVDVENHVIAPSFLTYIGRDPHRTSLNELLVQNLVTGCASAMNQAMVQVVQSFSVNDSKAMMMHDWVYALLAASVGHLIYVDEATVDYRQHGTNVMGAHPYSSCKTLLGLIIPSGRRKQDRITRLRQTIEQAKLVRASMQSRALSPARSTLDAYCDIPSQTRMQRIHTLFTYGFWPNKIMDRISQLLTALSL</sequence>
<reference evidence="2 3" key="1">
    <citation type="journal article" date="2017" name="ISME J.">
        <title>Unveiling bifidobacterial biogeography across the mammalian branch of the tree of life.</title>
        <authorList>
            <person name="Milani C."/>
            <person name="Mangifesta M."/>
            <person name="Mancabelli L."/>
            <person name="Lugli G.A."/>
            <person name="James K."/>
            <person name="Duranti S."/>
            <person name="Turroni F."/>
            <person name="Ferrario C."/>
            <person name="Ossiprandi M.C."/>
            <person name="van Sinderen D."/>
            <person name="Ventura M."/>
        </authorList>
    </citation>
    <scope>NUCLEOTIDE SEQUENCE [LARGE SCALE GENOMIC DNA]</scope>
    <source>
        <strain evidence="3">Ham19E</strain>
    </source>
</reference>
<dbReference type="AlphaFoldDB" id="A0A2A2EJ83"/>
<dbReference type="InterPro" id="IPR050834">
    <property type="entry name" value="Glycosyltransf_2"/>
</dbReference>
<evidence type="ECO:0000313" key="3">
    <source>
        <dbReference type="Proteomes" id="UP000218399"/>
    </source>
</evidence>
<dbReference type="InterPro" id="IPR029044">
    <property type="entry name" value="Nucleotide-diphossugar_trans"/>
</dbReference>
<comment type="caution">
    <text evidence="2">The sequence shown here is derived from an EMBL/GenBank/DDBJ whole genome shotgun (WGS) entry which is preliminary data.</text>
</comment>
<dbReference type="CDD" id="cd04196">
    <property type="entry name" value="GT_2_like_d"/>
    <property type="match status" value="1"/>
</dbReference>
<dbReference type="GO" id="GO:0016740">
    <property type="term" value="F:transferase activity"/>
    <property type="evidence" value="ECO:0007669"/>
    <property type="project" value="UniProtKB-KW"/>
</dbReference>
<dbReference type="Pfam" id="PF00535">
    <property type="entry name" value="Glycos_transf_2"/>
    <property type="match status" value="1"/>
</dbReference>
<proteinExistence type="predicted"/>
<gene>
    <name evidence="2" type="ORF">B1526_0161</name>
</gene>
<dbReference type="EMBL" id="MVOH01000002">
    <property type="protein sequence ID" value="PAU68968.1"/>
    <property type="molecule type" value="Genomic_DNA"/>
</dbReference>
<evidence type="ECO:0000313" key="2">
    <source>
        <dbReference type="EMBL" id="PAU68968.1"/>
    </source>
</evidence>
<dbReference type="RefSeq" id="WP_095614234.1">
    <property type="nucleotide sequence ID" value="NZ_MVOH01000002.1"/>
</dbReference>
<keyword evidence="2" id="KW-0808">Transferase</keyword>